<protein>
    <submittedName>
        <fullName evidence="6">Haloacid dehalogenase</fullName>
    </submittedName>
</protein>
<dbReference type="FunFam" id="3.40.50.1000:FF:000053">
    <property type="entry name" value="TIGR01457 family HAD hydrolase"/>
    <property type="match status" value="1"/>
</dbReference>
<keyword evidence="4" id="KW-0378">Hydrolase</keyword>
<proteinExistence type="inferred from homology"/>
<dbReference type="NCBIfam" id="TIGR01460">
    <property type="entry name" value="HAD-SF-IIA"/>
    <property type="match status" value="1"/>
</dbReference>
<dbReference type="GO" id="GO:0046872">
    <property type="term" value="F:metal ion binding"/>
    <property type="evidence" value="ECO:0007669"/>
    <property type="project" value="UniProtKB-KW"/>
</dbReference>
<dbReference type="OrthoDB" id="9810449at2"/>
<dbReference type="Proteomes" id="UP000028700">
    <property type="component" value="Unassembled WGS sequence"/>
</dbReference>
<dbReference type="CDD" id="cd07530">
    <property type="entry name" value="HAD_Pase_UmpH-like"/>
    <property type="match status" value="1"/>
</dbReference>
<dbReference type="eggNOG" id="COG0647">
    <property type="taxonomic scope" value="Bacteria"/>
</dbReference>
<dbReference type="SFLD" id="SFLDS00003">
    <property type="entry name" value="Haloacid_Dehalogenase"/>
    <property type="match status" value="1"/>
</dbReference>
<evidence type="ECO:0000256" key="2">
    <source>
        <dbReference type="ARBA" id="ARBA00006696"/>
    </source>
</evidence>
<keyword evidence="5" id="KW-0460">Magnesium</keyword>
<dbReference type="NCBIfam" id="TIGR01457">
    <property type="entry name" value="HAD-SF-IIA-hyp2"/>
    <property type="match status" value="1"/>
</dbReference>
<dbReference type="EMBL" id="BBJM01000017">
    <property type="protein sequence ID" value="GAK48003.1"/>
    <property type="molecule type" value="Genomic_DNA"/>
</dbReference>
<reference evidence="6" key="1">
    <citation type="journal article" date="2014" name="Genome Announc.">
        <title>Draft Genome Sequence of Lactobacillus oryzae Strain SG293T.</title>
        <authorList>
            <person name="Tanizawa Y."/>
            <person name="Fujisawa T."/>
            <person name="Mochizuki T."/>
            <person name="Kaminuma E."/>
            <person name="Nakamura Y."/>
            <person name="Tohno M."/>
        </authorList>
    </citation>
    <scope>NUCLEOTIDE SEQUENCE [LARGE SCALE GENOMIC DNA]</scope>
    <source>
        <strain evidence="6">SG293</strain>
    </source>
</reference>
<sequence length="261" mass="28846">MGKQYKGYFIDLDGTIYAGKKRMPAAKRFIERLQAAQIPFLFVTNNTTKLPRDVVKNLADNHDIFVTEDNVYTAGLATADYLDQLAGPEERAIYVVGEIGLNQALLSKGFHFENQNPDYVVVGLDSDVTYHKFEVATLAIRNGAKFIGTNSDSNIPNERGMLPGAGSLVKLVEYTTQQKATYIGKPEPIIMKNALERIGLSAEEVIMVGDNYLTDISAGINVGMDTLLVYSGLSTREQIAQVPIKPTYEIDTLDDWNLVND</sequence>
<dbReference type="SFLD" id="SFLDG01139">
    <property type="entry name" value="C2.A:_Pyridoxal_Phosphate_Phos"/>
    <property type="match status" value="1"/>
</dbReference>
<evidence type="ECO:0000256" key="5">
    <source>
        <dbReference type="ARBA" id="ARBA00022842"/>
    </source>
</evidence>
<dbReference type="Gene3D" id="3.40.50.1000">
    <property type="entry name" value="HAD superfamily/HAD-like"/>
    <property type="match status" value="2"/>
</dbReference>
<dbReference type="InterPro" id="IPR036412">
    <property type="entry name" value="HAD-like_sf"/>
</dbReference>
<dbReference type="InterPro" id="IPR006357">
    <property type="entry name" value="HAD-SF_hydro_IIA"/>
</dbReference>
<evidence type="ECO:0000313" key="6">
    <source>
        <dbReference type="EMBL" id="GAK48003.1"/>
    </source>
</evidence>
<dbReference type="PANTHER" id="PTHR19288:SF46">
    <property type="entry name" value="HALOACID DEHALOGENASE-LIKE HYDROLASE DOMAIN-CONTAINING PROTEIN 2"/>
    <property type="match status" value="1"/>
</dbReference>
<dbReference type="RefSeq" id="WP_034527984.1">
    <property type="nucleotide sequence ID" value="NZ_BBAZ01000016.1"/>
</dbReference>
<dbReference type="AlphaFoldDB" id="A0A081BIY5"/>
<comment type="caution">
    <text evidence="6">The sequence shown here is derived from an EMBL/GenBank/DDBJ whole genome shotgun (WGS) entry which is preliminary data.</text>
</comment>
<comment type="cofactor">
    <cofactor evidence="1">
        <name>Mg(2+)</name>
        <dbReference type="ChEBI" id="CHEBI:18420"/>
    </cofactor>
</comment>
<dbReference type="STRING" id="1291743.LOSG293_170050"/>
<dbReference type="GO" id="GO:0016791">
    <property type="term" value="F:phosphatase activity"/>
    <property type="evidence" value="ECO:0007669"/>
    <property type="project" value="TreeGrafter"/>
</dbReference>
<name>A0A081BIY5_9LACO</name>
<gene>
    <name evidence="6" type="ORF">LOSG293_170050</name>
</gene>
<evidence type="ECO:0000256" key="1">
    <source>
        <dbReference type="ARBA" id="ARBA00001946"/>
    </source>
</evidence>
<evidence type="ECO:0000256" key="3">
    <source>
        <dbReference type="ARBA" id="ARBA00022723"/>
    </source>
</evidence>
<dbReference type="InterPro" id="IPR023214">
    <property type="entry name" value="HAD_sf"/>
</dbReference>
<dbReference type="Pfam" id="PF13344">
    <property type="entry name" value="Hydrolase_6"/>
    <property type="match status" value="1"/>
</dbReference>
<dbReference type="InterPro" id="IPR006439">
    <property type="entry name" value="HAD-SF_hydro_IA"/>
</dbReference>
<dbReference type="PANTHER" id="PTHR19288">
    <property type="entry name" value="4-NITROPHENYLPHOSPHATASE-RELATED"/>
    <property type="match status" value="1"/>
</dbReference>
<keyword evidence="7" id="KW-1185">Reference proteome</keyword>
<organism evidence="6 7">
    <name type="scientific">Secundilactobacillus oryzae JCM 18671</name>
    <dbReference type="NCBI Taxonomy" id="1291743"/>
    <lineage>
        <taxon>Bacteria</taxon>
        <taxon>Bacillati</taxon>
        <taxon>Bacillota</taxon>
        <taxon>Bacilli</taxon>
        <taxon>Lactobacillales</taxon>
        <taxon>Lactobacillaceae</taxon>
        <taxon>Secundilactobacillus</taxon>
    </lineage>
</organism>
<dbReference type="Pfam" id="PF13242">
    <property type="entry name" value="Hydrolase_like"/>
    <property type="match status" value="1"/>
</dbReference>
<accession>A0A081BIY5</accession>
<evidence type="ECO:0000256" key="4">
    <source>
        <dbReference type="ARBA" id="ARBA00022801"/>
    </source>
</evidence>
<dbReference type="NCBIfam" id="TIGR01549">
    <property type="entry name" value="HAD-SF-IA-v1"/>
    <property type="match status" value="1"/>
</dbReference>
<keyword evidence="3" id="KW-0479">Metal-binding</keyword>
<comment type="similarity">
    <text evidence="2">Belongs to the HAD-like hydrolase superfamily. NagD family.</text>
</comment>
<evidence type="ECO:0000313" key="7">
    <source>
        <dbReference type="Proteomes" id="UP000028700"/>
    </source>
</evidence>
<dbReference type="InterPro" id="IPR006354">
    <property type="entry name" value="HAD-SF_hydro_IIA_hyp1"/>
</dbReference>
<dbReference type="GO" id="GO:0005737">
    <property type="term" value="C:cytoplasm"/>
    <property type="evidence" value="ECO:0007669"/>
    <property type="project" value="TreeGrafter"/>
</dbReference>
<dbReference type="SUPFAM" id="SSF56784">
    <property type="entry name" value="HAD-like"/>
    <property type="match status" value="1"/>
</dbReference>